<evidence type="ECO:0000313" key="2">
    <source>
        <dbReference type="Proteomes" id="UP000318288"/>
    </source>
</evidence>
<comment type="caution">
    <text evidence="1">The sequence shown here is derived from an EMBL/GenBank/DDBJ whole genome shotgun (WGS) entry which is preliminary data.</text>
</comment>
<proteinExistence type="predicted"/>
<reference evidence="1 2" key="1">
    <citation type="submission" date="2019-02" db="EMBL/GenBank/DDBJ databases">
        <title>Deep-cultivation of Planctomycetes and their phenomic and genomic characterization uncovers novel biology.</title>
        <authorList>
            <person name="Wiegand S."/>
            <person name="Jogler M."/>
            <person name="Boedeker C."/>
            <person name="Pinto D."/>
            <person name="Vollmers J."/>
            <person name="Rivas-Marin E."/>
            <person name="Kohn T."/>
            <person name="Peeters S.H."/>
            <person name="Heuer A."/>
            <person name="Rast P."/>
            <person name="Oberbeckmann S."/>
            <person name="Bunk B."/>
            <person name="Jeske O."/>
            <person name="Meyerdierks A."/>
            <person name="Storesund J.E."/>
            <person name="Kallscheuer N."/>
            <person name="Luecker S."/>
            <person name="Lage O.M."/>
            <person name="Pohl T."/>
            <person name="Merkel B.J."/>
            <person name="Hornburger P."/>
            <person name="Mueller R.-W."/>
            <person name="Bruemmer F."/>
            <person name="Labrenz M."/>
            <person name="Spormann A.M."/>
            <person name="Op Den Camp H."/>
            <person name="Overmann J."/>
            <person name="Amann R."/>
            <person name="Jetten M.S.M."/>
            <person name="Mascher T."/>
            <person name="Medema M.H."/>
            <person name="Devos D.P."/>
            <person name="Kaster A.-K."/>
            <person name="Ovreas L."/>
            <person name="Rohde M."/>
            <person name="Galperin M.Y."/>
            <person name="Jogler C."/>
        </authorList>
    </citation>
    <scope>NUCLEOTIDE SEQUENCE [LARGE SCALE GENOMIC DNA]</scope>
    <source>
        <strain evidence="1 2">Poly51</strain>
    </source>
</reference>
<protein>
    <recommendedName>
        <fullName evidence="3">Transporter</fullName>
    </recommendedName>
</protein>
<evidence type="ECO:0000313" key="1">
    <source>
        <dbReference type="EMBL" id="TWU44816.1"/>
    </source>
</evidence>
<gene>
    <name evidence="1" type="ORF">Poly51_58820</name>
</gene>
<dbReference type="InterPro" id="IPR025737">
    <property type="entry name" value="FApF"/>
</dbReference>
<evidence type="ECO:0008006" key="3">
    <source>
        <dbReference type="Google" id="ProtNLM"/>
    </source>
</evidence>
<dbReference type="Proteomes" id="UP000318288">
    <property type="component" value="Unassembled WGS sequence"/>
</dbReference>
<dbReference type="EMBL" id="SJPW01000009">
    <property type="protein sequence ID" value="TWU44816.1"/>
    <property type="molecule type" value="Genomic_DNA"/>
</dbReference>
<keyword evidence="2" id="KW-1185">Reference proteome</keyword>
<organism evidence="1 2">
    <name type="scientific">Rubripirellula tenax</name>
    <dbReference type="NCBI Taxonomy" id="2528015"/>
    <lineage>
        <taxon>Bacteria</taxon>
        <taxon>Pseudomonadati</taxon>
        <taxon>Planctomycetota</taxon>
        <taxon>Planctomycetia</taxon>
        <taxon>Pirellulales</taxon>
        <taxon>Pirellulaceae</taxon>
        <taxon>Rubripirellula</taxon>
    </lineage>
</organism>
<sequence length="206" mass="22836">MSVREETGHGLCVGDRCVQRDCIVANWLELRVAYTYGDEKTNGQTAAGSDDLYLGFKIGLTSQNGVLPEMAIIPQMTVPTASSDRTEDEVLAGLNWLYGWDINDFLSAAGSTRFNRAIDEVTADGYTEWAQSWTLGYSLAERVGAYTEYYGFYPSGADTASPEHYFNGGVTYLINNDMRWDIRGGTGLNDEADDYFFGTGLSIRFR</sequence>
<dbReference type="OrthoDB" id="257472at2"/>
<dbReference type="AlphaFoldDB" id="A0A5C6EBD1"/>
<accession>A0A5C6EBD1</accession>
<name>A0A5C6EBD1_9BACT</name>
<dbReference type="Pfam" id="PF13557">
    <property type="entry name" value="Phenol_MetA_deg"/>
    <property type="match status" value="1"/>
</dbReference>